<keyword evidence="3" id="KW-1185">Reference proteome</keyword>
<dbReference type="GO" id="GO:0003676">
    <property type="term" value="F:nucleic acid binding"/>
    <property type="evidence" value="ECO:0007669"/>
    <property type="project" value="InterPro"/>
</dbReference>
<dbReference type="Proteomes" id="UP000186922">
    <property type="component" value="Unassembled WGS sequence"/>
</dbReference>
<gene>
    <name evidence="2" type="primary">RvY_15078-1</name>
    <name evidence="2" type="synonym">RvY_15078.1</name>
    <name evidence="2" type="ORF">RvY_15078</name>
</gene>
<dbReference type="Pfam" id="PF13358">
    <property type="entry name" value="DDE_3"/>
    <property type="match status" value="1"/>
</dbReference>
<evidence type="ECO:0000313" key="2">
    <source>
        <dbReference type="EMBL" id="GAV04867.1"/>
    </source>
</evidence>
<sequence>MDKLKKDKNYLKYVVFSDEADDKFACGRHTIHLPLLLLSAACQESNAKDLGTPQKDWMHVNAPSHKAKLVQAYLKKCRLFVLPWPPSSPDMNPIENVWNIMWQYIVKRCPNTKQDLERLLHEAWDKLVTPEL</sequence>
<evidence type="ECO:0000313" key="3">
    <source>
        <dbReference type="Proteomes" id="UP000186922"/>
    </source>
</evidence>
<dbReference type="OrthoDB" id="4843387at2759"/>
<proteinExistence type="predicted"/>
<dbReference type="EMBL" id="BDGG01000011">
    <property type="protein sequence ID" value="GAV04867.1"/>
    <property type="molecule type" value="Genomic_DNA"/>
</dbReference>
<dbReference type="InterPro" id="IPR038717">
    <property type="entry name" value="Tc1-like_DDE_dom"/>
</dbReference>
<dbReference type="Gene3D" id="3.30.420.10">
    <property type="entry name" value="Ribonuclease H-like superfamily/Ribonuclease H"/>
    <property type="match status" value="1"/>
</dbReference>
<protein>
    <recommendedName>
        <fullName evidence="1">Tc1-like transposase DDE domain-containing protein</fullName>
    </recommendedName>
</protein>
<reference evidence="2 3" key="1">
    <citation type="journal article" date="2016" name="Nat. Commun.">
        <title>Extremotolerant tardigrade genome and improved radiotolerance of human cultured cells by tardigrade-unique protein.</title>
        <authorList>
            <person name="Hashimoto T."/>
            <person name="Horikawa D.D."/>
            <person name="Saito Y."/>
            <person name="Kuwahara H."/>
            <person name="Kozuka-Hata H."/>
            <person name="Shin-I T."/>
            <person name="Minakuchi Y."/>
            <person name="Ohishi K."/>
            <person name="Motoyama A."/>
            <person name="Aizu T."/>
            <person name="Enomoto A."/>
            <person name="Kondo K."/>
            <person name="Tanaka S."/>
            <person name="Hara Y."/>
            <person name="Koshikawa S."/>
            <person name="Sagara H."/>
            <person name="Miura T."/>
            <person name="Yokobori S."/>
            <person name="Miyagawa K."/>
            <person name="Suzuki Y."/>
            <person name="Kubo T."/>
            <person name="Oyama M."/>
            <person name="Kohara Y."/>
            <person name="Fujiyama A."/>
            <person name="Arakawa K."/>
            <person name="Katayama T."/>
            <person name="Toyoda A."/>
            <person name="Kunieda T."/>
        </authorList>
    </citation>
    <scope>NUCLEOTIDE SEQUENCE [LARGE SCALE GENOMIC DNA]</scope>
    <source>
        <strain evidence="2 3">YOKOZUNA-1</strain>
    </source>
</reference>
<dbReference type="STRING" id="947166.A0A1D1VTL6"/>
<name>A0A1D1VTL6_RAMVA</name>
<feature type="domain" description="Tc1-like transposase DDE" evidence="1">
    <location>
        <begin position="61"/>
        <end position="114"/>
    </location>
</feature>
<accession>A0A1D1VTL6</accession>
<dbReference type="InterPro" id="IPR036397">
    <property type="entry name" value="RNaseH_sf"/>
</dbReference>
<dbReference type="AlphaFoldDB" id="A0A1D1VTL6"/>
<comment type="caution">
    <text evidence="2">The sequence shown here is derived from an EMBL/GenBank/DDBJ whole genome shotgun (WGS) entry which is preliminary data.</text>
</comment>
<evidence type="ECO:0000259" key="1">
    <source>
        <dbReference type="Pfam" id="PF13358"/>
    </source>
</evidence>
<organism evidence="2 3">
    <name type="scientific">Ramazzottius varieornatus</name>
    <name type="common">Water bear</name>
    <name type="synonym">Tardigrade</name>
    <dbReference type="NCBI Taxonomy" id="947166"/>
    <lineage>
        <taxon>Eukaryota</taxon>
        <taxon>Metazoa</taxon>
        <taxon>Ecdysozoa</taxon>
        <taxon>Tardigrada</taxon>
        <taxon>Eutardigrada</taxon>
        <taxon>Parachela</taxon>
        <taxon>Hypsibioidea</taxon>
        <taxon>Ramazzottiidae</taxon>
        <taxon>Ramazzottius</taxon>
    </lineage>
</organism>